<evidence type="ECO:0000313" key="3">
    <source>
        <dbReference type="EMBL" id="AIL97647.1"/>
    </source>
</evidence>
<feature type="region of interest" description="Disordered" evidence="1">
    <location>
        <begin position="95"/>
        <end position="114"/>
    </location>
</feature>
<reference evidence="3 4" key="1">
    <citation type="submission" date="2014-08" db="EMBL/GenBank/DDBJ databases">
        <title>Complete genome sequence of Corynebacterium ureicelerivorans DSM 45051, a lipophilic and urea-splitting isolate from a blood culture of a septicaemia patient.</title>
        <authorList>
            <person name="Tippelt A."/>
            <person name="Albersmeier A."/>
            <person name="Brinkrolf K."/>
            <person name="Ruckert C."/>
            <person name="Tauch A."/>
        </authorList>
    </citation>
    <scope>NUCLEOTIDE SEQUENCE [LARGE SCALE GENOMIC DNA]</scope>
    <source>
        <strain evidence="3 4">IMMIB RIV-2301</strain>
    </source>
</reference>
<gene>
    <name evidence="3" type="ORF">CUREI_10505</name>
</gene>
<dbReference type="Proteomes" id="UP000028939">
    <property type="component" value="Chromosome"/>
</dbReference>
<feature type="region of interest" description="Disordered" evidence="1">
    <location>
        <begin position="1"/>
        <end position="23"/>
    </location>
</feature>
<sequence length="138" mass="14692">MQHQGFDDKGLPRDKPSDTPRGSAGRSYAIAAALIVVAVLSFVFLSGPTAVFIGVATAVAGAVFLVMGIQAANDRHLDTLERDMYGLPETHYADGDRQFGHASPPETVGDEASNIDWDRDFRREFGGGDTGGGPEGRR</sequence>
<feature type="transmembrane region" description="Helical" evidence="2">
    <location>
        <begin position="27"/>
        <end position="45"/>
    </location>
</feature>
<organism evidence="3 4">
    <name type="scientific">Corynebacterium ureicelerivorans</name>
    <dbReference type="NCBI Taxonomy" id="401472"/>
    <lineage>
        <taxon>Bacteria</taxon>
        <taxon>Bacillati</taxon>
        <taxon>Actinomycetota</taxon>
        <taxon>Actinomycetes</taxon>
        <taxon>Mycobacteriales</taxon>
        <taxon>Corynebacteriaceae</taxon>
        <taxon>Corynebacterium</taxon>
    </lineage>
</organism>
<keyword evidence="2" id="KW-0812">Transmembrane</keyword>
<keyword evidence="2" id="KW-1133">Transmembrane helix</keyword>
<dbReference type="STRING" id="401472.CUREI_10505"/>
<dbReference type="HOGENOM" id="CLU_1851793_0_0_11"/>
<dbReference type="KEGG" id="cuv:CUREI_10505"/>
<feature type="compositionally biased region" description="Basic and acidic residues" evidence="1">
    <location>
        <begin position="1"/>
        <end position="18"/>
    </location>
</feature>
<evidence type="ECO:0000256" key="1">
    <source>
        <dbReference type="SAM" id="MobiDB-lite"/>
    </source>
</evidence>
<name>A0A077HSG3_9CORY</name>
<feature type="transmembrane region" description="Helical" evidence="2">
    <location>
        <begin position="51"/>
        <end position="72"/>
    </location>
</feature>
<keyword evidence="4" id="KW-1185">Reference proteome</keyword>
<accession>A0A077HSG3</accession>
<evidence type="ECO:0000313" key="4">
    <source>
        <dbReference type="Proteomes" id="UP000028939"/>
    </source>
</evidence>
<dbReference type="AlphaFoldDB" id="A0A077HSG3"/>
<protein>
    <submittedName>
        <fullName evidence="3">Uncharacterized protein</fullName>
    </submittedName>
</protein>
<dbReference type="EMBL" id="CP009215">
    <property type="protein sequence ID" value="AIL97647.1"/>
    <property type="molecule type" value="Genomic_DNA"/>
</dbReference>
<dbReference type="RefSeq" id="WP_038613256.1">
    <property type="nucleotide sequence ID" value="NZ_CP009215.1"/>
</dbReference>
<keyword evidence="2" id="KW-0472">Membrane</keyword>
<proteinExistence type="predicted"/>
<evidence type="ECO:0000256" key="2">
    <source>
        <dbReference type="SAM" id="Phobius"/>
    </source>
</evidence>
<dbReference type="OrthoDB" id="4416747at2"/>